<dbReference type="InterPro" id="IPR007197">
    <property type="entry name" value="rSAM"/>
</dbReference>
<evidence type="ECO:0000256" key="8">
    <source>
        <dbReference type="ARBA" id="ARBA00047326"/>
    </source>
</evidence>
<dbReference type="EC" id="2.8.1.8" evidence="9"/>
<proteinExistence type="inferred from homology"/>
<name>A0A2T2X9Q2_9FIRM</name>
<evidence type="ECO:0000313" key="11">
    <source>
        <dbReference type="EMBL" id="PSR31178.1"/>
    </source>
</evidence>
<dbReference type="InterPro" id="IPR003698">
    <property type="entry name" value="Lipoyl_synth"/>
</dbReference>
<dbReference type="SFLD" id="SFLDF00271">
    <property type="entry name" value="lipoyl_synthase"/>
    <property type="match status" value="1"/>
</dbReference>
<evidence type="ECO:0000256" key="6">
    <source>
        <dbReference type="ARBA" id="ARBA00023004"/>
    </source>
</evidence>
<gene>
    <name evidence="9 11" type="primary">lipA</name>
    <name evidence="11" type="ORF">C7B43_03510</name>
</gene>
<dbReference type="SFLD" id="SFLDG01058">
    <property type="entry name" value="lipoyl_synthase_like"/>
    <property type="match status" value="1"/>
</dbReference>
<evidence type="ECO:0000256" key="1">
    <source>
        <dbReference type="ARBA" id="ARBA00022485"/>
    </source>
</evidence>
<feature type="binding site" evidence="9">
    <location>
        <position position="66"/>
    </location>
    <ligand>
        <name>[4Fe-4S] cluster</name>
        <dbReference type="ChEBI" id="CHEBI:49883"/>
        <label>2</label>
        <note>4Fe-4S-S-AdoMet</note>
    </ligand>
</feature>
<dbReference type="InterPro" id="IPR006638">
    <property type="entry name" value="Elp3/MiaA/NifB-like_rSAM"/>
</dbReference>
<feature type="binding site" evidence="9">
    <location>
        <position position="44"/>
    </location>
    <ligand>
        <name>[4Fe-4S] cluster</name>
        <dbReference type="ChEBI" id="CHEBI:49883"/>
        <label>1</label>
    </ligand>
</feature>
<dbReference type="SFLD" id="SFLDS00029">
    <property type="entry name" value="Radical_SAM"/>
    <property type="match status" value="1"/>
</dbReference>
<keyword evidence="1 9" id="KW-0004">4Fe-4S</keyword>
<evidence type="ECO:0000256" key="4">
    <source>
        <dbReference type="ARBA" id="ARBA00022691"/>
    </source>
</evidence>
<organism evidence="11 12">
    <name type="scientific">Sulfobacillus benefaciens</name>
    <dbReference type="NCBI Taxonomy" id="453960"/>
    <lineage>
        <taxon>Bacteria</taxon>
        <taxon>Bacillati</taxon>
        <taxon>Bacillota</taxon>
        <taxon>Clostridia</taxon>
        <taxon>Eubacteriales</taxon>
        <taxon>Clostridiales Family XVII. Incertae Sedis</taxon>
        <taxon>Sulfobacillus</taxon>
    </lineage>
</organism>
<comment type="function">
    <text evidence="9">Catalyzes the radical-mediated insertion of two sulfur atoms into the C-6 and C-8 positions of the octanoyl moiety bound to the lipoyl domains of lipoate-dependent enzymes, thereby converting the octanoylated domains into lipoylated derivatives.</text>
</comment>
<evidence type="ECO:0000256" key="7">
    <source>
        <dbReference type="ARBA" id="ARBA00023014"/>
    </source>
</evidence>
<sequence length="295" mass="33843">MTDKQELEKPQWLKVKATLGPNYQRLKVMMRGEQLHTVCEEAHCPNIYECWEQDKTATFMILGDTCTRNCRFCAVKSGHPGFLDWEEPERVAQTVQKMGLDHVVITSVDRDDVPDGGSTLFRLTIEAVRRLSPRCQVEVLIPDFQGDRQALEQVIEARPELLDHNVETVRRLTPRVRSRATYDRSLELLRNAKGIRRDQATKSSIMLGVGETWEEILETLDDLRAAEVDIVTIGQYLRPTSKQMPVARFYTPEEFQKLREEGMARGFLHVESGPLVRTSYHAARQARSTKTVPFS</sequence>
<feature type="binding site" evidence="9">
    <location>
        <position position="73"/>
    </location>
    <ligand>
        <name>[4Fe-4S] cluster</name>
        <dbReference type="ChEBI" id="CHEBI:49883"/>
        <label>2</label>
        <note>4Fe-4S-S-AdoMet</note>
    </ligand>
</feature>
<evidence type="ECO:0000259" key="10">
    <source>
        <dbReference type="PROSITE" id="PS51918"/>
    </source>
</evidence>
<feature type="binding site" evidence="9">
    <location>
        <position position="39"/>
    </location>
    <ligand>
        <name>[4Fe-4S] cluster</name>
        <dbReference type="ChEBI" id="CHEBI:49883"/>
        <label>1</label>
    </ligand>
</feature>
<feature type="domain" description="Radical SAM core" evidence="10">
    <location>
        <begin position="52"/>
        <end position="268"/>
    </location>
</feature>
<reference evidence="11 12" key="1">
    <citation type="journal article" date="2014" name="BMC Genomics">
        <title>Comparison of environmental and isolate Sulfobacillus genomes reveals diverse carbon, sulfur, nitrogen, and hydrogen metabolisms.</title>
        <authorList>
            <person name="Justice N.B."/>
            <person name="Norman A."/>
            <person name="Brown C.T."/>
            <person name="Singh A."/>
            <person name="Thomas B.C."/>
            <person name="Banfield J.F."/>
        </authorList>
    </citation>
    <scope>NUCLEOTIDE SEQUENCE [LARGE SCALE GENOMIC DNA]</scope>
    <source>
        <strain evidence="11">AMDSBA1</strain>
    </source>
</reference>
<evidence type="ECO:0000256" key="3">
    <source>
        <dbReference type="ARBA" id="ARBA00022679"/>
    </source>
</evidence>
<protein>
    <recommendedName>
        <fullName evidence="9">Lipoyl synthase</fullName>
        <ecNumber evidence="9">2.8.1.8</ecNumber>
    </recommendedName>
    <alternativeName>
        <fullName evidence="9">Lip-syn</fullName>
        <shortName evidence="9">LS</shortName>
    </alternativeName>
    <alternativeName>
        <fullName evidence="9">Lipoate synthase</fullName>
    </alternativeName>
    <alternativeName>
        <fullName evidence="9">Lipoic acid synthase</fullName>
    </alternativeName>
    <alternativeName>
        <fullName evidence="9">Sulfur insertion protein LipA</fullName>
    </alternativeName>
</protein>
<dbReference type="InterPro" id="IPR013785">
    <property type="entry name" value="Aldolase_TIM"/>
</dbReference>
<dbReference type="SUPFAM" id="SSF102114">
    <property type="entry name" value="Radical SAM enzymes"/>
    <property type="match status" value="1"/>
</dbReference>
<dbReference type="Proteomes" id="UP000242699">
    <property type="component" value="Unassembled WGS sequence"/>
</dbReference>
<comment type="similarity">
    <text evidence="9">Belongs to the radical SAM superfamily. Lipoyl synthase family.</text>
</comment>
<dbReference type="PIRSF" id="PIRSF005963">
    <property type="entry name" value="Lipoyl_synth"/>
    <property type="match status" value="1"/>
</dbReference>
<evidence type="ECO:0000256" key="5">
    <source>
        <dbReference type="ARBA" id="ARBA00022723"/>
    </source>
</evidence>
<evidence type="ECO:0000256" key="2">
    <source>
        <dbReference type="ARBA" id="ARBA00022490"/>
    </source>
</evidence>
<dbReference type="FunFam" id="3.20.20.70:FF:000040">
    <property type="entry name" value="Lipoyl synthase"/>
    <property type="match status" value="1"/>
</dbReference>
<keyword evidence="3 9" id="KW-0808">Transferase</keyword>
<evidence type="ECO:0000256" key="9">
    <source>
        <dbReference type="HAMAP-Rule" id="MF_00206"/>
    </source>
</evidence>
<feature type="binding site" evidence="9">
    <location>
        <position position="70"/>
    </location>
    <ligand>
        <name>[4Fe-4S] cluster</name>
        <dbReference type="ChEBI" id="CHEBI:49883"/>
        <label>2</label>
        <note>4Fe-4S-S-AdoMet</note>
    </ligand>
</feature>
<comment type="caution">
    <text evidence="11">The sequence shown here is derived from an EMBL/GenBank/DDBJ whole genome shotgun (WGS) entry which is preliminary data.</text>
</comment>
<dbReference type="Gene3D" id="3.20.20.70">
    <property type="entry name" value="Aldolase class I"/>
    <property type="match status" value="1"/>
</dbReference>
<comment type="cofactor">
    <cofactor evidence="9">
        <name>[4Fe-4S] cluster</name>
        <dbReference type="ChEBI" id="CHEBI:49883"/>
    </cofactor>
    <text evidence="9">Binds 2 [4Fe-4S] clusters per subunit. One cluster is coordinated with 3 cysteines and an exchangeable S-adenosyl-L-methionine.</text>
</comment>
<keyword evidence="5 9" id="KW-0479">Metal-binding</keyword>
<comment type="pathway">
    <text evidence="9">Protein modification; protein lipoylation via endogenous pathway; protein N(6)-(lipoyl)lysine from octanoyl-[acyl-carrier-protein]: step 2/2.</text>
</comment>
<keyword evidence="7 9" id="KW-0411">Iron-sulfur</keyword>
<dbReference type="CDD" id="cd01335">
    <property type="entry name" value="Radical_SAM"/>
    <property type="match status" value="1"/>
</dbReference>
<dbReference type="UniPathway" id="UPA00538">
    <property type="reaction ID" value="UER00593"/>
</dbReference>
<dbReference type="GO" id="GO:0005737">
    <property type="term" value="C:cytoplasm"/>
    <property type="evidence" value="ECO:0007669"/>
    <property type="project" value="UniProtKB-SubCell"/>
</dbReference>
<dbReference type="NCBIfam" id="NF009544">
    <property type="entry name" value="PRK12928.1"/>
    <property type="match status" value="1"/>
</dbReference>
<comment type="subcellular location">
    <subcellularLocation>
        <location evidence="9">Cytoplasm</location>
    </subcellularLocation>
</comment>
<feature type="binding site" evidence="9">
    <location>
        <position position="279"/>
    </location>
    <ligand>
        <name>[4Fe-4S] cluster</name>
        <dbReference type="ChEBI" id="CHEBI:49883"/>
        <label>1</label>
    </ligand>
</feature>
<dbReference type="InterPro" id="IPR058240">
    <property type="entry name" value="rSAM_sf"/>
</dbReference>
<dbReference type="GO" id="GO:0016992">
    <property type="term" value="F:lipoate synthase activity"/>
    <property type="evidence" value="ECO:0007669"/>
    <property type="project" value="UniProtKB-UniRule"/>
</dbReference>
<dbReference type="GO" id="GO:0046872">
    <property type="term" value="F:metal ion binding"/>
    <property type="evidence" value="ECO:0007669"/>
    <property type="project" value="UniProtKB-KW"/>
</dbReference>
<keyword evidence="2 9" id="KW-0963">Cytoplasm</keyword>
<dbReference type="HAMAP" id="MF_00206">
    <property type="entry name" value="Lipoyl_synth"/>
    <property type="match status" value="1"/>
</dbReference>
<dbReference type="GO" id="GO:0051539">
    <property type="term" value="F:4 iron, 4 sulfur cluster binding"/>
    <property type="evidence" value="ECO:0007669"/>
    <property type="project" value="UniProtKB-UniRule"/>
</dbReference>
<dbReference type="NCBIfam" id="NF004019">
    <property type="entry name" value="PRK05481.1"/>
    <property type="match status" value="1"/>
</dbReference>
<dbReference type="InterPro" id="IPR031691">
    <property type="entry name" value="LIAS_N"/>
</dbReference>
<dbReference type="SMART" id="SM00729">
    <property type="entry name" value="Elp3"/>
    <property type="match status" value="1"/>
</dbReference>
<comment type="catalytic activity">
    <reaction evidence="8 9">
        <text>[[Fe-S] cluster scaffold protein carrying a second [4Fe-4S](2+) cluster] + N(6)-octanoyl-L-lysyl-[protein] + 2 oxidized [2Fe-2S]-[ferredoxin] + 2 S-adenosyl-L-methionine + 4 H(+) = [[Fe-S] cluster scaffold protein] + N(6)-[(R)-dihydrolipoyl]-L-lysyl-[protein] + 4 Fe(3+) + 2 hydrogen sulfide + 2 5'-deoxyadenosine + 2 L-methionine + 2 reduced [2Fe-2S]-[ferredoxin]</text>
        <dbReference type="Rhea" id="RHEA:16585"/>
        <dbReference type="Rhea" id="RHEA-COMP:9928"/>
        <dbReference type="Rhea" id="RHEA-COMP:10000"/>
        <dbReference type="Rhea" id="RHEA-COMP:10001"/>
        <dbReference type="Rhea" id="RHEA-COMP:10475"/>
        <dbReference type="Rhea" id="RHEA-COMP:14568"/>
        <dbReference type="Rhea" id="RHEA-COMP:14569"/>
        <dbReference type="ChEBI" id="CHEBI:15378"/>
        <dbReference type="ChEBI" id="CHEBI:17319"/>
        <dbReference type="ChEBI" id="CHEBI:29034"/>
        <dbReference type="ChEBI" id="CHEBI:29919"/>
        <dbReference type="ChEBI" id="CHEBI:33722"/>
        <dbReference type="ChEBI" id="CHEBI:33737"/>
        <dbReference type="ChEBI" id="CHEBI:33738"/>
        <dbReference type="ChEBI" id="CHEBI:57844"/>
        <dbReference type="ChEBI" id="CHEBI:59789"/>
        <dbReference type="ChEBI" id="CHEBI:78809"/>
        <dbReference type="ChEBI" id="CHEBI:83100"/>
        <dbReference type="EC" id="2.8.1.8"/>
    </reaction>
</comment>
<dbReference type="PROSITE" id="PS51918">
    <property type="entry name" value="RADICAL_SAM"/>
    <property type="match status" value="1"/>
</dbReference>
<dbReference type="EMBL" id="PXYT01000004">
    <property type="protein sequence ID" value="PSR31178.1"/>
    <property type="molecule type" value="Genomic_DNA"/>
</dbReference>
<accession>A0A2T2X9Q2</accession>
<keyword evidence="6 9" id="KW-0408">Iron</keyword>
<dbReference type="Pfam" id="PF04055">
    <property type="entry name" value="Radical_SAM"/>
    <property type="match status" value="1"/>
</dbReference>
<dbReference type="NCBIfam" id="TIGR00510">
    <property type="entry name" value="lipA"/>
    <property type="match status" value="1"/>
</dbReference>
<dbReference type="Pfam" id="PF16881">
    <property type="entry name" value="LIAS_N"/>
    <property type="match status" value="1"/>
</dbReference>
<keyword evidence="4 9" id="KW-0949">S-adenosyl-L-methionine</keyword>
<dbReference type="PANTHER" id="PTHR10949">
    <property type="entry name" value="LIPOYL SYNTHASE"/>
    <property type="match status" value="1"/>
</dbReference>
<dbReference type="PANTHER" id="PTHR10949:SF0">
    <property type="entry name" value="LIPOYL SYNTHASE, MITOCHONDRIAL"/>
    <property type="match status" value="1"/>
</dbReference>
<dbReference type="GO" id="GO:0009249">
    <property type="term" value="P:protein lipoylation"/>
    <property type="evidence" value="ECO:0007669"/>
    <property type="project" value="UniProtKB-UniRule"/>
</dbReference>
<feature type="binding site" evidence="9">
    <location>
        <position position="50"/>
    </location>
    <ligand>
        <name>[4Fe-4S] cluster</name>
        <dbReference type="ChEBI" id="CHEBI:49883"/>
        <label>1</label>
    </ligand>
</feature>
<dbReference type="AlphaFoldDB" id="A0A2T2X9Q2"/>
<evidence type="ECO:0000313" key="12">
    <source>
        <dbReference type="Proteomes" id="UP000242699"/>
    </source>
</evidence>